<protein>
    <submittedName>
        <fullName evidence="1">Afp12</fullName>
    </submittedName>
</protein>
<keyword evidence="2" id="KW-1185">Reference proteome</keyword>
<dbReference type="Proteomes" id="UP000008075">
    <property type="component" value="Chromosome"/>
</dbReference>
<dbReference type="STRING" id="406817.XNC1_1752"/>
<evidence type="ECO:0000313" key="1">
    <source>
        <dbReference type="EMBL" id="CBJ89812.1"/>
    </source>
</evidence>
<gene>
    <name evidence="1" type="ordered locus">XNC1_1752</name>
</gene>
<dbReference type="KEGG" id="xne:XNC1_1752"/>
<evidence type="ECO:0000313" key="2">
    <source>
        <dbReference type="Proteomes" id="UP000008075"/>
    </source>
</evidence>
<sequence length="63" mass="7124">MQMLTLGHLPVTQLDIGLMRIATEAQRTEVVGSDGSQWNTDVILREELFYVPQDVPTTLEHND</sequence>
<organism evidence="1 2">
    <name type="scientific">Xenorhabdus nematophila (strain ATCC 19061 / DSM 3370 / CCUG 14189 / LMG 1036 / NCIMB 9965 / AN6)</name>
    <dbReference type="NCBI Taxonomy" id="406817"/>
    <lineage>
        <taxon>Bacteria</taxon>
        <taxon>Pseudomonadati</taxon>
        <taxon>Pseudomonadota</taxon>
        <taxon>Gammaproteobacteria</taxon>
        <taxon>Enterobacterales</taxon>
        <taxon>Morganellaceae</taxon>
        <taxon>Xenorhabdus</taxon>
    </lineage>
</organism>
<dbReference type="RefSeq" id="WP_013184029.1">
    <property type="nucleotide sequence ID" value="NC_014228.1"/>
</dbReference>
<name>D3VCU6_XENNA</name>
<dbReference type="GeneID" id="24902586"/>
<dbReference type="EMBL" id="FN667742">
    <property type="protein sequence ID" value="CBJ89812.1"/>
    <property type="molecule type" value="Genomic_DNA"/>
</dbReference>
<accession>D3VCU6</accession>
<reference evidence="1 2" key="1">
    <citation type="journal article" date="2011" name="PLoS ONE">
        <title>The entomopathogenic bacterial endosymbionts xenorhabdus and photorhabdus: convergent lifestyles from divergent genomes.</title>
        <authorList>
            <person name="Chaston J.M."/>
            <person name="Suen G."/>
            <person name="Tucker S.L."/>
            <person name="Andersen A.W."/>
            <person name="Bhasin A."/>
            <person name="Bode E."/>
            <person name="Bode H.B."/>
            <person name="Brachmann A.O."/>
            <person name="Cowles C.E."/>
            <person name="Cowles K.N."/>
            <person name="Darby C."/>
            <person name="de Leon L."/>
            <person name="Drace K."/>
            <person name="Du Z."/>
            <person name="Givaudan A."/>
            <person name="Herbert Tran E.E."/>
            <person name="Jewell K.A."/>
            <person name="Knack J.J."/>
            <person name="Krasomil-Osterfeld K.C."/>
            <person name="Kukor R."/>
            <person name="Lanois A."/>
            <person name="Latreille P."/>
            <person name="Leimgruber N.K."/>
            <person name="Lipke C.M."/>
            <person name="Liu R."/>
            <person name="Lu X."/>
            <person name="Martens E.C."/>
            <person name="Marri P.R."/>
            <person name="Medigue C."/>
            <person name="Menard M.L."/>
            <person name="Miller N.M."/>
            <person name="Morales-Soto N."/>
            <person name="Norton S."/>
            <person name="Ogier J.C."/>
            <person name="Orchard S.S."/>
            <person name="Park D."/>
            <person name="Park Y."/>
            <person name="Qurollo B.A."/>
            <person name="Sugar D.R."/>
            <person name="Richards G.R."/>
            <person name="Rouy Z."/>
            <person name="Slominski B."/>
            <person name="Slominski K."/>
            <person name="Snyder H."/>
            <person name="Tjaden B.C."/>
            <person name="van der Hoeven R."/>
            <person name="Welch R.D."/>
            <person name="Wheeler C."/>
            <person name="Xiang B."/>
            <person name="Barbazuk B."/>
            <person name="Gaudriault S."/>
            <person name="Goodner B."/>
            <person name="Slater S.C."/>
            <person name="Forst S."/>
            <person name="Goldman B.S."/>
            <person name="Goodrich-Blair H."/>
        </authorList>
    </citation>
    <scope>NUCLEOTIDE SEQUENCE [LARGE SCALE GENOMIC DNA]</scope>
    <source>
        <strain evidence="2">ATCC 19061 / DSM 3370 / CCUG 14189 / LMG 1036 / NCIMB 9965 / AN6</strain>
    </source>
</reference>
<proteinExistence type="predicted"/>
<dbReference type="AlphaFoldDB" id="D3VCU6"/>
<dbReference type="HOGENOM" id="CLU_2884932_0_0_6"/>